<dbReference type="Gene3D" id="2.60.40.1110">
    <property type="match status" value="1"/>
</dbReference>
<dbReference type="Gene3D" id="3.30.200.20">
    <property type="entry name" value="Phosphorylase Kinase, domain 1"/>
    <property type="match status" value="1"/>
</dbReference>
<evidence type="ECO:0000256" key="4">
    <source>
        <dbReference type="SAM" id="MobiDB-lite"/>
    </source>
</evidence>
<dbReference type="PROSITE" id="PS50011">
    <property type="entry name" value="PROTEIN_KINASE_DOM"/>
    <property type="match status" value="1"/>
</dbReference>
<dbReference type="PROSITE" id="PS51182">
    <property type="entry name" value="C2_TENSIN"/>
    <property type="match status" value="1"/>
</dbReference>
<organism evidence="10">
    <name type="scientific">Amorphochlora amoebiformis</name>
    <dbReference type="NCBI Taxonomy" id="1561963"/>
    <lineage>
        <taxon>Eukaryota</taxon>
        <taxon>Sar</taxon>
        <taxon>Rhizaria</taxon>
        <taxon>Cercozoa</taxon>
        <taxon>Chlorarachniophyceae</taxon>
        <taxon>Amorphochlora</taxon>
    </lineage>
</organism>
<proteinExistence type="predicted"/>
<dbReference type="InterPro" id="IPR051281">
    <property type="entry name" value="Dual-spec_lipid-protein_phosph"/>
</dbReference>
<feature type="region of interest" description="Disordered" evidence="4">
    <location>
        <begin position="528"/>
        <end position="564"/>
    </location>
</feature>
<feature type="domain" description="Tyrosine specific protein phosphatases" evidence="7">
    <location>
        <begin position="664"/>
        <end position="720"/>
    </location>
</feature>
<name>A0A7S0DCT9_9EUKA</name>
<keyword evidence="3" id="KW-0378">Hydrolase</keyword>
<dbReference type="InterPro" id="IPR016130">
    <property type="entry name" value="Tyr_Pase_AS"/>
</dbReference>
<evidence type="ECO:0000259" key="5">
    <source>
        <dbReference type="PROSITE" id="PS50003"/>
    </source>
</evidence>
<evidence type="ECO:0000259" key="6">
    <source>
        <dbReference type="PROSITE" id="PS50011"/>
    </source>
</evidence>
<dbReference type="Pfam" id="PF22785">
    <property type="entry name" value="Tc-R-P"/>
    <property type="match status" value="1"/>
</dbReference>
<dbReference type="GO" id="GO:0016314">
    <property type="term" value="F:phosphatidylinositol-3,4,5-trisphosphate 3-phosphatase activity"/>
    <property type="evidence" value="ECO:0007669"/>
    <property type="project" value="TreeGrafter"/>
</dbReference>
<dbReference type="SUPFAM" id="SSF50729">
    <property type="entry name" value="PH domain-like"/>
    <property type="match status" value="1"/>
</dbReference>
<gene>
    <name evidence="10" type="ORF">LAMO00422_LOCUS10310</name>
</gene>
<evidence type="ECO:0000256" key="2">
    <source>
        <dbReference type="ARBA" id="ARBA00022490"/>
    </source>
</evidence>
<dbReference type="GO" id="GO:0005524">
    <property type="term" value="F:ATP binding"/>
    <property type="evidence" value="ECO:0007669"/>
    <property type="project" value="InterPro"/>
</dbReference>
<dbReference type="AlphaFoldDB" id="A0A7S0DCT9"/>
<dbReference type="InterPro" id="IPR000387">
    <property type="entry name" value="Tyr_Pase_dom"/>
</dbReference>
<dbReference type="InterPro" id="IPR001849">
    <property type="entry name" value="PH_domain"/>
</dbReference>
<dbReference type="SUPFAM" id="SSF52799">
    <property type="entry name" value="(Phosphotyrosine protein) phosphatases II"/>
    <property type="match status" value="1"/>
</dbReference>
<evidence type="ECO:0000256" key="1">
    <source>
        <dbReference type="ARBA" id="ARBA00004496"/>
    </source>
</evidence>
<feature type="domain" description="Phosphatase tensin-type" evidence="8">
    <location>
        <begin position="580"/>
        <end position="746"/>
    </location>
</feature>
<comment type="subcellular location">
    <subcellularLocation>
        <location evidence="1">Cytoplasm</location>
    </subcellularLocation>
</comment>
<dbReference type="SMART" id="SM00220">
    <property type="entry name" value="S_TKc"/>
    <property type="match status" value="1"/>
</dbReference>
<evidence type="ECO:0000256" key="3">
    <source>
        <dbReference type="ARBA" id="ARBA00022801"/>
    </source>
</evidence>
<dbReference type="SMART" id="SM01326">
    <property type="entry name" value="PTEN_C2"/>
    <property type="match status" value="1"/>
</dbReference>
<feature type="domain" description="Protein kinase" evidence="6">
    <location>
        <begin position="203"/>
        <end position="455"/>
    </location>
</feature>
<dbReference type="GO" id="GO:0004672">
    <property type="term" value="F:protein kinase activity"/>
    <property type="evidence" value="ECO:0007669"/>
    <property type="project" value="InterPro"/>
</dbReference>
<keyword evidence="2" id="KW-0963">Cytoplasm</keyword>
<reference evidence="10" key="1">
    <citation type="submission" date="2021-01" db="EMBL/GenBank/DDBJ databases">
        <authorList>
            <person name="Corre E."/>
            <person name="Pelletier E."/>
            <person name="Niang G."/>
            <person name="Scheremetjew M."/>
            <person name="Finn R."/>
            <person name="Kale V."/>
            <person name="Holt S."/>
            <person name="Cochrane G."/>
            <person name="Meng A."/>
            <person name="Brown T."/>
            <person name="Cohen L."/>
        </authorList>
    </citation>
    <scope>NUCLEOTIDE SEQUENCE</scope>
    <source>
        <strain evidence="10">CCMP2058</strain>
    </source>
</reference>
<evidence type="ECO:0000259" key="8">
    <source>
        <dbReference type="PROSITE" id="PS51181"/>
    </source>
</evidence>
<dbReference type="Pfam" id="PF00069">
    <property type="entry name" value="Pkinase"/>
    <property type="match status" value="1"/>
</dbReference>
<dbReference type="SUPFAM" id="SSF56112">
    <property type="entry name" value="Protein kinase-like (PK-like)"/>
    <property type="match status" value="1"/>
</dbReference>
<sequence>MSAVEDQLLHDSMVFGDGAVQQPHGKPIKQGWLKKKSPKGFGGFRQWQARYFILYSNQLLYYKKENDRDPAGRVHFSMIEKILKGDKFESEHRIDIVCIHHNAKRGKEKRKFCLRAYNQEDGERWYQDMVNVALKKDRASQATRQGTLGVSSPGVGALTRQSIADSILETTASPKIMEQKLRRPGQGRRITKIKQDMLGQIALTEELVSGSPDLGSVYKARIGTTSRRFLLQMVPKTDEELTSKMQPVFTVERRSLKCRFIMPVVAVGQTRDTSWILYDYGGNYSLFRHLRRIGAFPEAAVRTIIAQILLSIDDIHKKDYTCWNLSPETIFLDGEGNVLLCDLQLAVAPEDLKSLPIDEYTAPESLQNQIYSPASDWWRIGVLMYELMLGVPPTWTPTHDAKAIQERVIDIARNGVKSFPVNISNEAKALIKLLLSPLSTRSNLSFETVAAAPFFKGLNFARMGTVGRDDFDEWWEQNICSYCECTYTTPRQEAVVPVENQLSMAQFFEGVKVPDEKYDQSATTLSFEDIYTPKNNNNPITGRKVPPPPPPEEKKERSSSTTDRKSFTNIIRGVVSKNFKRYQADGYDLDLSYITPRIIAMGSPSTGEGVQKNPLADIKKLFQEKHKSKIKVYNLCTDHVEKNFANQANYPIEDHNPCTLRTLLAFCQDVDSWRVGIKNAIAVHCNTGKGRTGMAIAAYLTFKRICANANEALKFFAEKRTKDMKGVTIPSQRRFVFLFEEFLKVYYWPRPAAPMFQWRKPIILQHVRLSPVPNYVAEGCDPYFRIFREGKELMYSSVTHNRDQKRYNKKSDKTIEFLCNCNLAGDYKITFYDRDPSGTGDDTMFWFWFNTSFINLDYLVLTKEDLDGAVANKKNFDTDFLCELFFLPNNSDIRKMHRTLTEVEMKKLSSTSSTNMTSSTRMNSLNSPRR</sequence>
<dbReference type="EMBL" id="HBEM01014961">
    <property type="protein sequence ID" value="CAD8450070.1"/>
    <property type="molecule type" value="Transcribed_RNA"/>
</dbReference>
<evidence type="ECO:0000313" key="10">
    <source>
        <dbReference type="EMBL" id="CAD8450070.1"/>
    </source>
</evidence>
<dbReference type="InterPro" id="IPR029023">
    <property type="entry name" value="Tensin_phosphatase"/>
</dbReference>
<dbReference type="PROSITE" id="PS50056">
    <property type="entry name" value="TYR_PHOSPHATASE_2"/>
    <property type="match status" value="1"/>
</dbReference>
<dbReference type="PROSITE" id="PS51181">
    <property type="entry name" value="PPASE_TENSIN"/>
    <property type="match status" value="1"/>
</dbReference>
<dbReference type="Gene3D" id="2.30.29.30">
    <property type="entry name" value="Pleckstrin-homology domain (PH domain)/Phosphotyrosine-binding domain (PTB)"/>
    <property type="match status" value="1"/>
</dbReference>
<dbReference type="Pfam" id="PF00169">
    <property type="entry name" value="PH"/>
    <property type="match status" value="1"/>
</dbReference>
<evidence type="ECO:0000259" key="7">
    <source>
        <dbReference type="PROSITE" id="PS50056"/>
    </source>
</evidence>
<dbReference type="PROSITE" id="PS50003">
    <property type="entry name" value="PH_DOMAIN"/>
    <property type="match status" value="1"/>
</dbReference>
<dbReference type="GO" id="GO:0005829">
    <property type="term" value="C:cytosol"/>
    <property type="evidence" value="ECO:0007669"/>
    <property type="project" value="TreeGrafter"/>
</dbReference>
<dbReference type="Pfam" id="PF10409">
    <property type="entry name" value="PTEN_C2"/>
    <property type="match status" value="1"/>
</dbReference>
<dbReference type="PROSITE" id="PS00383">
    <property type="entry name" value="TYR_PHOSPHATASE_1"/>
    <property type="match status" value="1"/>
</dbReference>
<feature type="domain" description="PH" evidence="5">
    <location>
        <begin position="26"/>
        <end position="134"/>
    </location>
</feature>
<dbReference type="SUPFAM" id="SSF49562">
    <property type="entry name" value="C2 domain (Calcium/lipid-binding domain, CaLB)"/>
    <property type="match status" value="1"/>
</dbReference>
<dbReference type="PANTHER" id="PTHR12305">
    <property type="entry name" value="PHOSPHATASE WITH HOMOLOGY TO TENSIN"/>
    <property type="match status" value="1"/>
</dbReference>
<feature type="region of interest" description="Disordered" evidence="4">
    <location>
        <begin position="906"/>
        <end position="930"/>
    </location>
</feature>
<feature type="compositionally biased region" description="Low complexity" evidence="4">
    <location>
        <begin position="908"/>
        <end position="930"/>
    </location>
</feature>
<dbReference type="InterPro" id="IPR011993">
    <property type="entry name" value="PH-like_dom_sf"/>
</dbReference>
<dbReference type="InterPro" id="IPR000719">
    <property type="entry name" value="Prot_kinase_dom"/>
</dbReference>
<dbReference type="InterPro" id="IPR011009">
    <property type="entry name" value="Kinase-like_dom_sf"/>
</dbReference>
<feature type="compositionally biased region" description="Basic and acidic residues" evidence="4">
    <location>
        <begin position="551"/>
        <end position="564"/>
    </location>
</feature>
<evidence type="ECO:0008006" key="11">
    <source>
        <dbReference type="Google" id="ProtNLM"/>
    </source>
</evidence>
<protein>
    <recommendedName>
        <fullName evidence="11">Phosphatidylinositol-3,4,5-trisphosphate 3-phosphatase</fullName>
    </recommendedName>
</protein>
<dbReference type="SMART" id="SM00233">
    <property type="entry name" value="PH"/>
    <property type="match status" value="1"/>
</dbReference>
<dbReference type="Gene3D" id="3.90.190.10">
    <property type="entry name" value="Protein tyrosine phosphatase superfamily"/>
    <property type="match status" value="1"/>
</dbReference>
<evidence type="ECO:0000259" key="9">
    <source>
        <dbReference type="PROSITE" id="PS51182"/>
    </source>
</evidence>
<feature type="domain" description="C2 tensin-type" evidence="9">
    <location>
        <begin position="759"/>
        <end position="889"/>
    </location>
</feature>
<dbReference type="InterPro" id="IPR029021">
    <property type="entry name" value="Prot-tyrosine_phosphatase-like"/>
</dbReference>
<dbReference type="Gene3D" id="1.10.510.10">
    <property type="entry name" value="Transferase(Phosphotransferase) domain 1"/>
    <property type="match status" value="1"/>
</dbReference>
<dbReference type="InterPro" id="IPR014020">
    <property type="entry name" value="Tensin_C2-dom"/>
</dbReference>
<accession>A0A7S0DCT9</accession>
<dbReference type="InterPro" id="IPR035892">
    <property type="entry name" value="C2_domain_sf"/>
</dbReference>